<organism evidence="16 17">
    <name type="scientific">Ananas comosus</name>
    <name type="common">Pineapple</name>
    <name type="synonym">Ananas ananas</name>
    <dbReference type="NCBI Taxonomy" id="4615"/>
    <lineage>
        <taxon>Eukaryota</taxon>
        <taxon>Viridiplantae</taxon>
        <taxon>Streptophyta</taxon>
        <taxon>Embryophyta</taxon>
        <taxon>Tracheophyta</taxon>
        <taxon>Spermatophyta</taxon>
        <taxon>Magnoliopsida</taxon>
        <taxon>Liliopsida</taxon>
        <taxon>Poales</taxon>
        <taxon>Bromeliaceae</taxon>
        <taxon>Bromelioideae</taxon>
        <taxon>Ananas</taxon>
    </lineage>
</organism>
<dbReference type="InterPro" id="IPR015879">
    <property type="entry name" value="Ring_hydroxy_dOase_asu_C_dom"/>
</dbReference>
<gene>
    <name evidence="17" type="primary">LOC109726692</name>
</gene>
<evidence type="ECO:0000256" key="5">
    <source>
        <dbReference type="ARBA" id="ARBA00012763"/>
    </source>
</evidence>
<feature type="domain" description="Rieske" evidence="15">
    <location>
        <begin position="105"/>
        <end position="177"/>
    </location>
</feature>
<dbReference type="Gene3D" id="2.102.10.10">
    <property type="entry name" value="Rieske [2Fe-2S] iron-sulphur domain"/>
    <property type="match status" value="1"/>
</dbReference>
<proteinExistence type="inferred from homology"/>
<dbReference type="PRINTS" id="PR00090">
    <property type="entry name" value="RNGDIOXGNASE"/>
</dbReference>
<dbReference type="Proteomes" id="UP000515123">
    <property type="component" value="Linkage group 2"/>
</dbReference>
<evidence type="ECO:0000259" key="15">
    <source>
        <dbReference type="PROSITE" id="PS51296"/>
    </source>
</evidence>
<dbReference type="UniPathway" id="UPA00529">
    <property type="reaction ID" value="UER00430"/>
</dbReference>
<dbReference type="GeneID" id="109726692"/>
<comment type="function">
    <text evidence="2">Catalyzes the first step of the osmoprotectant glycine betaine synthesis.</text>
</comment>
<name>A0A6P5H1Y1_ANACO</name>
<dbReference type="RefSeq" id="XP_020112075.1">
    <property type="nucleotide sequence ID" value="XM_020256486.1"/>
</dbReference>
<dbReference type="Gene3D" id="3.90.380.10">
    <property type="entry name" value="Naphthalene 1,2-dioxygenase Alpha Subunit, Chain A, domain 1"/>
    <property type="match status" value="2"/>
</dbReference>
<dbReference type="GO" id="GO:0005506">
    <property type="term" value="F:iron ion binding"/>
    <property type="evidence" value="ECO:0007669"/>
    <property type="project" value="InterPro"/>
</dbReference>
<dbReference type="GO" id="GO:0019285">
    <property type="term" value="P:glycine betaine biosynthetic process from choline"/>
    <property type="evidence" value="ECO:0007669"/>
    <property type="project" value="UniProtKB-UniPathway"/>
</dbReference>
<evidence type="ECO:0000256" key="14">
    <source>
        <dbReference type="ARBA" id="ARBA00049097"/>
    </source>
</evidence>
<accession>A0A6P5H1Y1</accession>
<comment type="cofactor">
    <cofactor evidence="1">
        <name>Fe cation</name>
        <dbReference type="ChEBI" id="CHEBI:24875"/>
    </cofactor>
</comment>
<evidence type="ECO:0000256" key="12">
    <source>
        <dbReference type="ARBA" id="ARBA00023014"/>
    </source>
</evidence>
<dbReference type="Pfam" id="PF00355">
    <property type="entry name" value="Rieske"/>
    <property type="match status" value="1"/>
</dbReference>
<sequence length="360" mass="39967">MAIGETLAALSSSKTLILKPSPSPTTSSSSTRSLRHWIPCFSRHHPSLATSSSAAAAAAAEARRSMVEAFDPTIPLAEALTPPSMWYIDSSFLALEFDRVFFRGWRAVGYTEQVAKPHDFFAGRLGNVEFVICRDANGNLRAFHNVCRHHASLLTFGSGQKSCFECPYHGWTYGLDGVLLKATRISGIKNFNKNVFCDNYLDGGYHVPYAHKGLASGLELNSYETLMFEKVSVQRCESASVEQDSFDRLGSKAIYAFVYPNFMINRYGPWMDTNLAIPLGPTKCQVIFDYFLDPSLADDKAFIERSLEDSERVQIEDIALCEGVQRGLESPAYDSGRYAPSVEMAMHHFHSLLHASLVDT</sequence>
<evidence type="ECO:0000256" key="11">
    <source>
        <dbReference type="ARBA" id="ARBA00023004"/>
    </source>
</evidence>
<evidence type="ECO:0000256" key="13">
    <source>
        <dbReference type="ARBA" id="ARBA00034078"/>
    </source>
</evidence>
<keyword evidence="11" id="KW-0408">Iron</keyword>
<evidence type="ECO:0000256" key="1">
    <source>
        <dbReference type="ARBA" id="ARBA00001962"/>
    </source>
</evidence>
<dbReference type="PANTHER" id="PTHR43756:SF5">
    <property type="entry name" value="CHOLINE MONOOXYGENASE, CHLOROPLASTIC"/>
    <property type="match status" value="1"/>
</dbReference>
<evidence type="ECO:0000256" key="2">
    <source>
        <dbReference type="ARBA" id="ARBA00002149"/>
    </source>
</evidence>
<evidence type="ECO:0000256" key="6">
    <source>
        <dbReference type="ARBA" id="ARBA00014931"/>
    </source>
</evidence>
<reference evidence="16" key="1">
    <citation type="journal article" date="2015" name="Nat. Genet.">
        <title>The pineapple genome and the evolution of CAM photosynthesis.</title>
        <authorList>
            <person name="Ming R."/>
            <person name="VanBuren R."/>
            <person name="Wai C.M."/>
            <person name="Tang H."/>
            <person name="Schatz M.C."/>
            <person name="Bowers J.E."/>
            <person name="Lyons E."/>
            <person name="Wang M.L."/>
            <person name="Chen J."/>
            <person name="Biggers E."/>
            <person name="Zhang J."/>
            <person name="Huang L."/>
            <person name="Zhang L."/>
            <person name="Miao W."/>
            <person name="Zhang J."/>
            <person name="Ye Z."/>
            <person name="Miao C."/>
            <person name="Lin Z."/>
            <person name="Wang H."/>
            <person name="Zhou H."/>
            <person name="Yim W.C."/>
            <person name="Priest H.D."/>
            <person name="Zheng C."/>
            <person name="Woodhouse M."/>
            <person name="Edger P.P."/>
            <person name="Guyot R."/>
            <person name="Guo H.B."/>
            <person name="Guo H."/>
            <person name="Zheng G."/>
            <person name="Singh R."/>
            <person name="Sharma A."/>
            <person name="Min X."/>
            <person name="Zheng Y."/>
            <person name="Lee H."/>
            <person name="Gurtowski J."/>
            <person name="Sedlazeck F.J."/>
            <person name="Harkess A."/>
            <person name="McKain M.R."/>
            <person name="Liao Z."/>
            <person name="Fang J."/>
            <person name="Liu J."/>
            <person name="Zhang X."/>
            <person name="Zhang Q."/>
            <person name="Hu W."/>
            <person name="Qin Y."/>
            <person name="Wang K."/>
            <person name="Chen L.Y."/>
            <person name="Shirley N."/>
            <person name="Lin Y.R."/>
            <person name="Liu L.Y."/>
            <person name="Hernandez A.G."/>
            <person name="Wright C.L."/>
            <person name="Bulone V."/>
            <person name="Tuskan G.A."/>
            <person name="Heath K."/>
            <person name="Zee F."/>
            <person name="Moore P.H."/>
            <person name="Sunkar R."/>
            <person name="Leebens-Mack J.H."/>
            <person name="Mockler T."/>
            <person name="Bennetzen J.L."/>
            <person name="Freeling M."/>
            <person name="Sankoff D."/>
            <person name="Paterson A.H."/>
            <person name="Zhu X."/>
            <person name="Yang X."/>
            <person name="Smith J.A."/>
            <person name="Cushman J.C."/>
            <person name="Paull R.E."/>
            <person name="Yu Q."/>
        </authorList>
    </citation>
    <scope>NUCLEOTIDE SEQUENCE [LARGE SCALE GENOMIC DNA]</scope>
    <source>
        <strain evidence="16">cv. F153</strain>
    </source>
</reference>
<dbReference type="SUPFAM" id="SSF50022">
    <property type="entry name" value="ISP domain"/>
    <property type="match status" value="1"/>
</dbReference>
<evidence type="ECO:0000256" key="4">
    <source>
        <dbReference type="ARBA" id="ARBA00010848"/>
    </source>
</evidence>
<dbReference type="OrthoDB" id="426882at2759"/>
<dbReference type="GO" id="GO:0051537">
    <property type="term" value="F:2 iron, 2 sulfur cluster binding"/>
    <property type="evidence" value="ECO:0007669"/>
    <property type="project" value="UniProtKB-KW"/>
</dbReference>
<evidence type="ECO:0000313" key="16">
    <source>
        <dbReference type="Proteomes" id="UP000515123"/>
    </source>
</evidence>
<dbReference type="InterPro" id="IPR001663">
    <property type="entry name" value="Rng_hydr_dOase-A"/>
</dbReference>
<keyword evidence="8" id="KW-0479">Metal-binding</keyword>
<dbReference type="CDD" id="cd08883">
    <property type="entry name" value="RHO_alpha_C_CMO-like"/>
    <property type="match status" value="1"/>
</dbReference>
<comment type="catalytic activity">
    <reaction evidence="14">
        <text>choline + 2 reduced [2Fe-2S]-[ferredoxin] + O2 + 2 H(+) = betaine aldehyde hydrate + 2 oxidized [2Fe-2S]-[ferredoxin] + H2O</text>
        <dbReference type="Rhea" id="RHEA:17769"/>
        <dbReference type="Rhea" id="RHEA-COMP:10000"/>
        <dbReference type="Rhea" id="RHEA-COMP:10001"/>
        <dbReference type="ChEBI" id="CHEBI:15354"/>
        <dbReference type="ChEBI" id="CHEBI:15377"/>
        <dbReference type="ChEBI" id="CHEBI:15378"/>
        <dbReference type="ChEBI" id="CHEBI:15379"/>
        <dbReference type="ChEBI" id="CHEBI:15870"/>
        <dbReference type="ChEBI" id="CHEBI:33737"/>
        <dbReference type="ChEBI" id="CHEBI:33738"/>
        <dbReference type="EC" id="1.14.15.7"/>
    </reaction>
</comment>
<dbReference type="InterPro" id="IPR017941">
    <property type="entry name" value="Rieske_2Fe-2S"/>
</dbReference>
<comment type="similarity">
    <text evidence="4">Belongs to the choline monooxygenase family.</text>
</comment>
<dbReference type="GO" id="GO:0009570">
    <property type="term" value="C:chloroplast stroma"/>
    <property type="evidence" value="ECO:0007669"/>
    <property type="project" value="UniProtKB-SubCell"/>
</dbReference>
<comment type="pathway">
    <text evidence="3">Amine and polyamine biosynthesis; betaine biosynthesis via choline pathway; betaine aldehyde from choline (monooxygenase route): step 1/1.</text>
</comment>
<dbReference type="EC" id="1.14.15.7" evidence="5"/>
<dbReference type="AlphaFoldDB" id="A0A6P5H1Y1"/>
<evidence type="ECO:0000256" key="3">
    <source>
        <dbReference type="ARBA" id="ARBA00004866"/>
    </source>
</evidence>
<keyword evidence="16" id="KW-1185">Reference proteome</keyword>
<evidence type="ECO:0000256" key="9">
    <source>
        <dbReference type="ARBA" id="ARBA00022946"/>
    </source>
</evidence>
<dbReference type="Pfam" id="PF00848">
    <property type="entry name" value="Ring_hydroxyl_A"/>
    <property type="match status" value="1"/>
</dbReference>
<evidence type="ECO:0000256" key="8">
    <source>
        <dbReference type="ARBA" id="ARBA00022723"/>
    </source>
</evidence>
<comment type="cofactor">
    <cofactor evidence="13">
        <name>[2Fe-2S] cluster</name>
        <dbReference type="ChEBI" id="CHEBI:190135"/>
    </cofactor>
</comment>
<evidence type="ECO:0000313" key="17">
    <source>
        <dbReference type="RefSeq" id="XP_020112075.1"/>
    </source>
</evidence>
<reference evidence="17" key="2">
    <citation type="submission" date="2025-08" db="UniProtKB">
        <authorList>
            <consortium name="RefSeq"/>
        </authorList>
    </citation>
    <scope>IDENTIFICATION</scope>
    <source>
        <tissue evidence="17">Leaf</tissue>
    </source>
</reference>
<keyword evidence="7" id="KW-0001">2Fe-2S</keyword>
<dbReference type="GO" id="GO:0019133">
    <property type="term" value="F:choline monooxygenase activity"/>
    <property type="evidence" value="ECO:0007669"/>
    <property type="project" value="UniProtKB-EC"/>
</dbReference>
<keyword evidence="10" id="KW-0560">Oxidoreductase</keyword>
<dbReference type="PANTHER" id="PTHR43756">
    <property type="entry name" value="CHOLINE MONOOXYGENASE, CHLOROPLASTIC"/>
    <property type="match status" value="1"/>
</dbReference>
<keyword evidence="9" id="KW-0809">Transit peptide</keyword>
<dbReference type="InterPro" id="IPR036922">
    <property type="entry name" value="Rieske_2Fe-2S_sf"/>
</dbReference>
<evidence type="ECO:0000256" key="10">
    <source>
        <dbReference type="ARBA" id="ARBA00023002"/>
    </source>
</evidence>
<keyword evidence="12" id="KW-0411">Iron-sulfur</keyword>
<protein>
    <recommendedName>
        <fullName evidence="6">Choline monooxygenase, chloroplastic</fullName>
        <ecNumber evidence="5">1.14.15.7</ecNumber>
    </recommendedName>
</protein>
<dbReference type="SUPFAM" id="SSF55961">
    <property type="entry name" value="Bet v1-like"/>
    <property type="match status" value="1"/>
</dbReference>
<evidence type="ECO:0000256" key="7">
    <source>
        <dbReference type="ARBA" id="ARBA00022714"/>
    </source>
</evidence>
<dbReference type="PROSITE" id="PS51296">
    <property type="entry name" value="RIESKE"/>
    <property type="match status" value="1"/>
</dbReference>